<comment type="caution">
    <text evidence="1">The sequence shown here is derived from an EMBL/GenBank/DDBJ whole genome shotgun (WGS) entry which is preliminary data.</text>
</comment>
<dbReference type="Pfam" id="PF14518">
    <property type="entry name" value="Haem_oxygenas_2"/>
    <property type="match status" value="1"/>
</dbReference>
<dbReference type="SMART" id="SM01236">
    <property type="entry name" value="Haem_oxygenase_2"/>
    <property type="match status" value="1"/>
</dbReference>
<sequence>MIPSFLVLLHQIMRASLPVMEAAVRRCEAIGDADPVCAPLAAYLAHHIDEERDHDVWALEDLEAAGFDPKIAIRQVPPPSVARLAGAQRYWVEHHHPVMLLGCIMVLESFPPSEEIIDQMRDRSGLPEESFRTFRLHGALDPQHSADLFDCIDRLPLTPYDVDMIATSMIASMESLTECIGALRPIDWQTRRAA</sequence>
<reference evidence="1 2" key="1">
    <citation type="submission" date="2019-04" db="EMBL/GenBank/DDBJ databases">
        <title>Shimia ponticola sp. nov., isolated from seawater.</title>
        <authorList>
            <person name="Kim Y.-O."/>
            <person name="Yoon J.-H."/>
        </authorList>
    </citation>
    <scope>NUCLEOTIDE SEQUENCE [LARGE SCALE GENOMIC DNA]</scope>
    <source>
        <strain evidence="1 2">MYP11</strain>
    </source>
</reference>
<dbReference type="InterPro" id="IPR016084">
    <property type="entry name" value="Haem_Oase-like_multi-hlx"/>
</dbReference>
<organism evidence="1 2">
    <name type="scientific">Aliishimia ponticola</name>
    <dbReference type="NCBI Taxonomy" id="2499833"/>
    <lineage>
        <taxon>Bacteria</taxon>
        <taxon>Pseudomonadati</taxon>
        <taxon>Pseudomonadota</taxon>
        <taxon>Alphaproteobacteria</taxon>
        <taxon>Rhodobacterales</taxon>
        <taxon>Paracoccaceae</taxon>
        <taxon>Aliishimia</taxon>
    </lineage>
</organism>
<protein>
    <recommendedName>
        <fullName evidence="3">Iron-containing redox enzyme family protein</fullName>
    </recommendedName>
</protein>
<dbReference type="Gene3D" id="1.20.910.10">
    <property type="entry name" value="Heme oxygenase-like"/>
    <property type="match status" value="1"/>
</dbReference>
<dbReference type="SUPFAM" id="SSF48613">
    <property type="entry name" value="Heme oxygenase-like"/>
    <property type="match status" value="1"/>
</dbReference>
<dbReference type="OrthoDB" id="112625at2"/>
<name>A0A4S4NHR6_9RHOB</name>
<evidence type="ECO:0000313" key="1">
    <source>
        <dbReference type="EMBL" id="THH39199.1"/>
    </source>
</evidence>
<dbReference type="AlphaFoldDB" id="A0A4S4NHR6"/>
<dbReference type="EMBL" id="SRKY01000001">
    <property type="protein sequence ID" value="THH39199.1"/>
    <property type="molecule type" value="Genomic_DNA"/>
</dbReference>
<gene>
    <name evidence="1" type="ORF">E4Z66_03440</name>
</gene>
<dbReference type="Proteomes" id="UP000306602">
    <property type="component" value="Unassembled WGS sequence"/>
</dbReference>
<evidence type="ECO:0008006" key="3">
    <source>
        <dbReference type="Google" id="ProtNLM"/>
    </source>
</evidence>
<keyword evidence="2" id="KW-1185">Reference proteome</keyword>
<proteinExistence type="predicted"/>
<evidence type="ECO:0000313" key="2">
    <source>
        <dbReference type="Proteomes" id="UP000306602"/>
    </source>
</evidence>
<accession>A0A4S4NHR6</accession>